<dbReference type="PANTHER" id="PTHR38477:SF1">
    <property type="entry name" value="MUREIN L,D-TRANSPEPTIDASE CATALYTIC DOMAIN FAMILY PROTEIN"/>
    <property type="match status" value="1"/>
</dbReference>
<accession>A0ABS6V2H2</accession>
<dbReference type="PROSITE" id="PS51318">
    <property type="entry name" value="TAT"/>
    <property type="match status" value="1"/>
</dbReference>
<proteinExistence type="predicted"/>
<name>A0ABS6V2H2_9SPHN</name>
<dbReference type="RefSeq" id="WP_218631826.1">
    <property type="nucleotide sequence ID" value="NZ_JAHVAH010000001.1"/>
</dbReference>
<protein>
    <submittedName>
        <fullName evidence="1">Murein L,D-transpeptidase catalytic domain family protein</fullName>
    </submittedName>
</protein>
<dbReference type="EMBL" id="JAHVAH010000001">
    <property type="protein sequence ID" value="MBW0143759.1"/>
    <property type="molecule type" value="Genomic_DNA"/>
</dbReference>
<gene>
    <name evidence="1" type="ORF">KTQ36_00410</name>
</gene>
<organism evidence="1 2">
    <name type="scientific">Sphingomicrobium clamense</name>
    <dbReference type="NCBI Taxonomy" id="2851013"/>
    <lineage>
        <taxon>Bacteria</taxon>
        <taxon>Pseudomonadati</taxon>
        <taxon>Pseudomonadota</taxon>
        <taxon>Alphaproteobacteria</taxon>
        <taxon>Sphingomonadales</taxon>
        <taxon>Sphingomonadaceae</taxon>
        <taxon>Sphingomicrobium</taxon>
    </lineage>
</organism>
<sequence>MEFDRRRMLRAGLAGAGGLVLSSPLLARRQDAMQFREVGSPPVRVHRGPATPTPQGVNPALIERARAALDRHAGQVRHRDSVGIVDFDKHSSEKRFHLVHMASGTVESFYTTHGRGSDRGHTGYLQKFSNTVNSLATSSGAYVTANQYRGKYGLSMKLHGLDFSNSNAWDRAIVMHPAWYAEADMVRKHGKLGRSEGCFAFGQRDHWLLLNRLGDGRLIYADKLA</sequence>
<dbReference type="PANTHER" id="PTHR38477">
    <property type="entry name" value="HYPOTHETICAL EXPORTED PROTEIN"/>
    <property type="match status" value="1"/>
</dbReference>
<reference evidence="1 2" key="1">
    <citation type="submission" date="2021-07" db="EMBL/GenBank/DDBJ databases">
        <title>The draft genome sequence of Sphingomicrobium sp. B8.</title>
        <authorList>
            <person name="Mu L."/>
        </authorList>
    </citation>
    <scope>NUCLEOTIDE SEQUENCE [LARGE SCALE GENOMIC DNA]</scope>
    <source>
        <strain evidence="1 2">B8</strain>
    </source>
</reference>
<keyword evidence="2" id="KW-1185">Reference proteome</keyword>
<comment type="caution">
    <text evidence="1">The sequence shown here is derived from an EMBL/GenBank/DDBJ whole genome shotgun (WGS) entry which is preliminary data.</text>
</comment>
<dbReference type="InterPro" id="IPR006311">
    <property type="entry name" value="TAT_signal"/>
</dbReference>
<evidence type="ECO:0000313" key="1">
    <source>
        <dbReference type="EMBL" id="MBW0143759.1"/>
    </source>
</evidence>
<dbReference type="InterPro" id="IPR032676">
    <property type="entry name" value="YkuD_2"/>
</dbReference>
<dbReference type="Proteomes" id="UP000698028">
    <property type="component" value="Unassembled WGS sequence"/>
</dbReference>
<dbReference type="Pfam" id="PF13645">
    <property type="entry name" value="YkuD_2"/>
    <property type="match status" value="1"/>
</dbReference>
<evidence type="ECO:0000313" key="2">
    <source>
        <dbReference type="Proteomes" id="UP000698028"/>
    </source>
</evidence>